<dbReference type="RefSeq" id="WP_081034798.1">
    <property type="nucleotide sequence ID" value="NZ_BAABXO010000001.1"/>
</dbReference>
<dbReference type="GeneID" id="93281896"/>
<reference evidence="2 3" key="1">
    <citation type="submission" date="2018-08" db="EMBL/GenBank/DDBJ databases">
        <title>A genome reference for cultivated species of the human gut microbiota.</title>
        <authorList>
            <person name="Zou Y."/>
            <person name="Xue W."/>
            <person name="Luo G."/>
        </authorList>
    </citation>
    <scope>NUCLEOTIDE SEQUENCE [LARGE SCALE GENOMIC DNA]</scope>
    <source>
        <strain evidence="2 3">AM35-14</strain>
    </source>
</reference>
<dbReference type="InterPro" id="IPR045536">
    <property type="entry name" value="DUF6431"/>
</dbReference>
<sequence>MVSNEELTCRNCGVRLKRYDNVLRIVRTKGRKTSWVKVNRFRCPSCGQIRRELPDYISPYKQYEAEVIRGVLEGFITCETYGYEDYPCEMTMARWKNSQELQLLL</sequence>
<comment type="caution">
    <text evidence="2">The sequence shown here is derived from an EMBL/GenBank/DDBJ whole genome shotgun (WGS) entry which is preliminary data.</text>
</comment>
<protein>
    <recommendedName>
        <fullName evidence="1">DUF6431 domain-containing protein</fullName>
    </recommendedName>
</protein>
<proteinExistence type="predicted"/>
<evidence type="ECO:0000313" key="3">
    <source>
        <dbReference type="Proteomes" id="UP000283975"/>
    </source>
</evidence>
<accession>A0A414ARX7</accession>
<dbReference type="Proteomes" id="UP000283975">
    <property type="component" value="Unassembled WGS sequence"/>
</dbReference>
<name>A0A414ARX7_9FIRM</name>
<organism evidence="2 3">
    <name type="scientific">Enterocloster bolteae</name>
    <dbReference type="NCBI Taxonomy" id="208479"/>
    <lineage>
        <taxon>Bacteria</taxon>
        <taxon>Bacillati</taxon>
        <taxon>Bacillota</taxon>
        <taxon>Clostridia</taxon>
        <taxon>Lachnospirales</taxon>
        <taxon>Lachnospiraceae</taxon>
        <taxon>Enterocloster</taxon>
    </lineage>
</organism>
<dbReference type="AlphaFoldDB" id="A0A414ARX7"/>
<feature type="domain" description="DUF6431" evidence="1">
    <location>
        <begin position="9"/>
        <end position="95"/>
    </location>
</feature>
<dbReference type="Pfam" id="PF20020">
    <property type="entry name" value="DUF6431"/>
    <property type="match status" value="1"/>
</dbReference>
<gene>
    <name evidence="2" type="ORF">DW839_19880</name>
</gene>
<evidence type="ECO:0000259" key="1">
    <source>
        <dbReference type="Pfam" id="PF20020"/>
    </source>
</evidence>
<dbReference type="EMBL" id="QSHZ01000023">
    <property type="protein sequence ID" value="RHC54276.1"/>
    <property type="molecule type" value="Genomic_DNA"/>
</dbReference>
<evidence type="ECO:0000313" key="2">
    <source>
        <dbReference type="EMBL" id="RHC54276.1"/>
    </source>
</evidence>